<accession>A0A916P938</accession>
<protein>
    <submittedName>
        <fullName evidence="2">Uncharacterized protein</fullName>
    </submittedName>
</protein>
<evidence type="ECO:0000313" key="3">
    <source>
        <dbReference type="Proteomes" id="UP000039021"/>
    </source>
</evidence>
<organism evidence="2 3">
    <name type="scientific">Mycobacterium tuberculosis</name>
    <dbReference type="NCBI Taxonomy" id="1773"/>
    <lineage>
        <taxon>Bacteria</taxon>
        <taxon>Bacillati</taxon>
        <taxon>Actinomycetota</taxon>
        <taxon>Actinomycetes</taxon>
        <taxon>Mycobacteriales</taxon>
        <taxon>Mycobacteriaceae</taxon>
        <taxon>Mycobacterium</taxon>
        <taxon>Mycobacterium tuberculosis complex</taxon>
    </lineage>
</organism>
<feature type="region of interest" description="Disordered" evidence="1">
    <location>
        <begin position="18"/>
        <end position="52"/>
    </location>
</feature>
<dbReference type="EMBL" id="CSBK01002202">
    <property type="protein sequence ID" value="COZ58939.1"/>
    <property type="molecule type" value="Genomic_DNA"/>
</dbReference>
<sequence>MSVSWLAYPIATSVPSCRSKSPPRVVSTNAPSMAGAQMMSPSTSRFRCSRMG</sequence>
<comment type="caution">
    <text evidence="2">The sequence shown here is derived from an EMBL/GenBank/DDBJ whole genome shotgun (WGS) entry which is preliminary data.</text>
</comment>
<evidence type="ECO:0000256" key="1">
    <source>
        <dbReference type="SAM" id="MobiDB-lite"/>
    </source>
</evidence>
<evidence type="ECO:0000313" key="2">
    <source>
        <dbReference type="EMBL" id="COZ58939.1"/>
    </source>
</evidence>
<reference evidence="3" key="1">
    <citation type="submission" date="2015-03" db="EMBL/GenBank/DDBJ databases">
        <authorList>
            <consortium name="Pathogen Informatics"/>
        </authorList>
    </citation>
    <scope>NUCLEOTIDE SEQUENCE [LARGE SCALE GENOMIC DNA]</scope>
    <source>
        <strain evidence="3">N09902308</strain>
    </source>
</reference>
<gene>
    <name evidence="2" type="ORF">ERS007739_03928</name>
</gene>
<proteinExistence type="predicted"/>
<dbReference type="AlphaFoldDB" id="A0A916P938"/>
<name>A0A916P938_MYCTX</name>
<dbReference type="Proteomes" id="UP000039021">
    <property type="component" value="Unassembled WGS sequence"/>
</dbReference>